<feature type="domain" description="Protein kinase" evidence="8">
    <location>
        <begin position="14"/>
        <end position="273"/>
    </location>
</feature>
<comment type="similarity">
    <text evidence="7">Belongs to the protein kinase superfamily.</text>
</comment>
<dbReference type="InterPro" id="IPR008271">
    <property type="entry name" value="Ser/Thr_kinase_AS"/>
</dbReference>
<keyword evidence="4" id="KW-0418">Kinase</keyword>
<proteinExistence type="inferred from homology"/>
<keyword evidence="1 7" id="KW-0723">Serine/threonine-protein kinase</keyword>
<dbReference type="PROSITE" id="PS00108">
    <property type="entry name" value="PROTEIN_KINASE_ST"/>
    <property type="match status" value="1"/>
</dbReference>
<dbReference type="InterPro" id="IPR000719">
    <property type="entry name" value="Prot_kinase_dom"/>
</dbReference>
<evidence type="ECO:0000313" key="10">
    <source>
        <dbReference type="Proteomes" id="UP001470230"/>
    </source>
</evidence>
<dbReference type="Gene3D" id="1.10.510.10">
    <property type="entry name" value="Transferase(Phosphotransferase) domain 1"/>
    <property type="match status" value="1"/>
</dbReference>
<dbReference type="InterPro" id="IPR017441">
    <property type="entry name" value="Protein_kinase_ATP_BS"/>
</dbReference>
<name>A0ABR2JR45_9EUKA</name>
<evidence type="ECO:0000256" key="5">
    <source>
        <dbReference type="ARBA" id="ARBA00022840"/>
    </source>
</evidence>
<gene>
    <name evidence="9" type="ORF">M9Y10_003608</name>
</gene>
<dbReference type="SUPFAM" id="SSF56112">
    <property type="entry name" value="Protein kinase-like (PK-like)"/>
    <property type="match status" value="1"/>
</dbReference>
<comment type="caution">
    <text evidence="9">The sequence shown here is derived from an EMBL/GenBank/DDBJ whole genome shotgun (WGS) entry which is preliminary data.</text>
</comment>
<dbReference type="PROSITE" id="PS50011">
    <property type="entry name" value="PROTEIN_KINASE_DOM"/>
    <property type="match status" value="1"/>
</dbReference>
<organism evidence="9 10">
    <name type="scientific">Tritrichomonas musculus</name>
    <dbReference type="NCBI Taxonomy" id="1915356"/>
    <lineage>
        <taxon>Eukaryota</taxon>
        <taxon>Metamonada</taxon>
        <taxon>Parabasalia</taxon>
        <taxon>Tritrichomonadida</taxon>
        <taxon>Tritrichomonadidae</taxon>
        <taxon>Tritrichomonas</taxon>
    </lineage>
</organism>
<evidence type="ECO:0000259" key="8">
    <source>
        <dbReference type="PROSITE" id="PS50011"/>
    </source>
</evidence>
<evidence type="ECO:0000256" key="1">
    <source>
        <dbReference type="ARBA" id="ARBA00022527"/>
    </source>
</evidence>
<keyword evidence="3 6" id="KW-0547">Nucleotide-binding</keyword>
<dbReference type="InterPro" id="IPR011009">
    <property type="entry name" value="Kinase-like_dom_sf"/>
</dbReference>
<dbReference type="PANTHER" id="PTHR24346">
    <property type="entry name" value="MAP/MICROTUBULE AFFINITY-REGULATING KINASE"/>
    <property type="match status" value="1"/>
</dbReference>
<evidence type="ECO:0000256" key="2">
    <source>
        <dbReference type="ARBA" id="ARBA00022679"/>
    </source>
</evidence>
<dbReference type="Proteomes" id="UP001470230">
    <property type="component" value="Unassembled WGS sequence"/>
</dbReference>
<evidence type="ECO:0000256" key="6">
    <source>
        <dbReference type="PROSITE-ProRule" id="PRU10141"/>
    </source>
</evidence>
<keyword evidence="2" id="KW-0808">Transferase</keyword>
<dbReference type="PANTHER" id="PTHR24346:SF82">
    <property type="entry name" value="KP78A-RELATED"/>
    <property type="match status" value="1"/>
</dbReference>
<dbReference type="SMART" id="SM00220">
    <property type="entry name" value="S_TKc"/>
    <property type="match status" value="1"/>
</dbReference>
<evidence type="ECO:0000313" key="9">
    <source>
        <dbReference type="EMBL" id="KAK8880908.1"/>
    </source>
</evidence>
<keyword evidence="10" id="KW-1185">Reference proteome</keyword>
<protein>
    <recommendedName>
        <fullName evidence="8">Protein kinase domain-containing protein</fullName>
    </recommendedName>
</protein>
<feature type="binding site" evidence="6">
    <location>
        <position position="53"/>
    </location>
    <ligand>
        <name>ATP</name>
        <dbReference type="ChEBI" id="CHEBI:30616"/>
    </ligand>
</feature>
<reference evidence="9 10" key="1">
    <citation type="submission" date="2024-04" db="EMBL/GenBank/DDBJ databases">
        <title>Tritrichomonas musculus Genome.</title>
        <authorList>
            <person name="Alves-Ferreira E."/>
            <person name="Grigg M."/>
            <person name="Lorenzi H."/>
            <person name="Galac M."/>
        </authorList>
    </citation>
    <scope>NUCLEOTIDE SEQUENCE [LARGE SCALE GENOMIC DNA]</scope>
    <source>
        <strain evidence="9 10">EAF2021</strain>
    </source>
</reference>
<dbReference type="EMBL" id="JAPFFF010000010">
    <property type="protein sequence ID" value="KAK8880908.1"/>
    <property type="molecule type" value="Genomic_DNA"/>
</dbReference>
<evidence type="ECO:0000256" key="4">
    <source>
        <dbReference type="ARBA" id="ARBA00022777"/>
    </source>
</evidence>
<dbReference type="Pfam" id="PF00069">
    <property type="entry name" value="Pkinase"/>
    <property type="match status" value="1"/>
</dbReference>
<dbReference type="PROSITE" id="PS00107">
    <property type="entry name" value="PROTEIN_KINASE_ATP"/>
    <property type="match status" value="1"/>
</dbReference>
<sequence>MNFKYLVGKQFGNYKIKRKIGEGSFSTVFLVKEKMNDGSNSPKYLACKVIPRKANDGKNLPSNLENEISLDQLMHHNNIVQFYDIQRDDNFFYIFEEFVSQGELLNKILYKSMLTESEAAFFFKQILIGLRYIHSLNVAHRDLKPENILVGHNGTIKIADFGLSKIFKDDGNCFTETPCGSLYYISPEVLSGRSYDSRKSDIWSCGVILYALATSFLPWTRSSQSLLFEQIKKGEFEIPFFLTFHCADLIKRFLTVDCDKRITIEEALNHPFLKKVELHDSKFNPSLSWSNKFDKFSDFDEDFEYNELFQSLSKEIYESDSEINLDLINIRRRNLTHNWITLKKCKK</sequence>
<accession>A0ABR2JR45</accession>
<evidence type="ECO:0000256" key="7">
    <source>
        <dbReference type="RuleBase" id="RU000304"/>
    </source>
</evidence>
<keyword evidence="5 6" id="KW-0067">ATP-binding</keyword>
<dbReference type="CDD" id="cd14003">
    <property type="entry name" value="STKc_AMPK-like"/>
    <property type="match status" value="1"/>
</dbReference>
<evidence type="ECO:0000256" key="3">
    <source>
        <dbReference type="ARBA" id="ARBA00022741"/>
    </source>
</evidence>